<protein>
    <submittedName>
        <fullName evidence="2">Uncharacterized protein</fullName>
    </submittedName>
</protein>
<name>A0A175WAN2_9PEZI</name>
<dbReference type="AlphaFoldDB" id="A0A175WAN2"/>
<dbReference type="EMBL" id="LCTW02000055">
    <property type="protein sequence ID" value="KXX80592.1"/>
    <property type="molecule type" value="Genomic_DNA"/>
</dbReference>
<feature type="chain" id="PRO_5008043836" evidence="1">
    <location>
        <begin position="28"/>
        <end position="311"/>
    </location>
</feature>
<evidence type="ECO:0000256" key="1">
    <source>
        <dbReference type="SAM" id="SignalP"/>
    </source>
</evidence>
<evidence type="ECO:0000313" key="3">
    <source>
        <dbReference type="Proteomes" id="UP000078237"/>
    </source>
</evidence>
<dbReference type="Proteomes" id="UP000078237">
    <property type="component" value="Unassembled WGS sequence"/>
</dbReference>
<feature type="signal peptide" evidence="1">
    <location>
        <begin position="1"/>
        <end position="27"/>
    </location>
</feature>
<keyword evidence="1" id="KW-0732">Signal</keyword>
<dbReference type="VEuPathDB" id="FungiDB:MMYC01_202680"/>
<reference evidence="2 3" key="1">
    <citation type="journal article" date="2016" name="Genome Announc.">
        <title>Genome Sequence of Madurella mycetomatis mm55, Isolated from a Human Mycetoma Case in Sudan.</title>
        <authorList>
            <person name="Smit S."/>
            <person name="Derks M.F."/>
            <person name="Bervoets S."/>
            <person name="Fahal A."/>
            <person name="van Leeuwen W."/>
            <person name="van Belkum A."/>
            <person name="van de Sande W.W."/>
        </authorList>
    </citation>
    <scope>NUCLEOTIDE SEQUENCE [LARGE SCALE GENOMIC DNA]</scope>
    <source>
        <strain evidence="3">mm55</strain>
    </source>
</reference>
<sequence length="311" mass="33795">MPHSPILGSFRFPAFILLLNLTNQANGVTYTCNAGCPSSEETQLSSPAPALLSESVHEQYDHTWCSCVRDPPPADTNSSYFEWTSIRFGPYRRSLSIAQTWYCNDVESQGPVQFTASGETTDVPLSSEDCVERPTTESDWESINLPLGGILPLTDGFTCNGIPAFNINGAIISQHQMERDALHLPKPVRRSCTAGSLGLVDDPSALVRYSVKNFAVGYFDNDGSGYRNAVPGNGSTSDLNLDLSGGFTSSIRCSFGSAPREISDAGFVYRCFWEKIDSVLPGNVSAVWDVATHTMSIDVAWACNDKNHDTP</sequence>
<comment type="caution">
    <text evidence="2">The sequence shown here is derived from an EMBL/GenBank/DDBJ whole genome shotgun (WGS) entry which is preliminary data.</text>
</comment>
<keyword evidence="3" id="KW-1185">Reference proteome</keyword>
<evidence type="ECO:0000313" key="2">
    <source>
        <dbReference type="EMBL" id="KXX80592.1"/>
    </source>
</evidence>
<accession>A0A175WAN2</accession>
<organism evidence="2 3">
    <name type="scientific">Madurella mycetomatis</name>
    <dbReference type="NCBI Taxonomy" id="100816"/>
    <lineage>
        <taxon>Eukaryota</taxon>
        <taxon>Fungi</taxon>
        <taxon>Dikarya</taxon>
        <taxon>Ascomycota</taxon>
        <taxon>Pezizomycotina</taxon>
        <taxon>Sordariomycetes</taxon>
        <taxon>Sordariomycetidae</taxon>
        <taxon>Sordariales</taxon>
        <taxon>Sordariales incertae sedis</taxon>
        <taxon>Madurella</taxon>
    </lineage>
</organism>
<gene>
    <name evidence="2" type="ORF">MMYC01_202680</name>
</gene>
<proteinExistence type="predicted"/>